<evidence type="ECO:0000313" key="6">
    <source>
        <dbReference type="EMBL" id="CAL4213582.1"/>
    </source>
</evidence>
<keyword evidence="3" id="KW-1015">Disulfide bond</keyword>
<dbReference type="InterPro" id="IPR033116">
    <property type="entry name" value="TRYPSIN_SER"/>
</dbReference>
<dbReference type="Pfam" id="PF00089">
    <property type="entry name" value="Trypsin"/>
    <property type="match status" value="1"/>
</dbReference>
<evidence type="ECO:0000256" key="4">
    <source>
        <dbReference type="RuleBase" id="RU363034"/>
    </source>
</evidence>
<dbReference type="InterPro" id="IPR001254">
    <property type="entry name" value="Trypsin_dom"/>
</dbReference>
<dbReference type="InterPro" id="IPR001314">
    <property type="entry name" value="Peptidase_S1A"/>
</dbReference>
<dbReference type="GO" id="GO:0005576">
    <property type="term" value="C:extracellular region"/>
    <property type="evidence" value="ECO:0007669"/>
    <property type="project" value="UniProtKB-SubCell"/>
</dbReference>
<keyword evidence="4" id="KW-0720">Serine protease</keyword>
<feature type="domain" description="Peptidase S1" evidence="5">
    <location>
        <begin position="7"/>
        <end position="233"/>
    </location>
</feature>
<organism evidence="6 7">
    <name type="scientific">Meganyctiphanes norvegica</name>
    <name type="common">Northern krill</name>
    <name type="synonym">Thysanopoda norvegica</name>
    <dbReference type="NCBI Taxonomy" id="48144"/>
    <lineage>
        <taxon>Eukaryota</taxon>
        <taxon>Metazoa</taxon>
        <taxon>Ecdysozoa</taxon>
        <taxon>Arthropoda</taxon>
        <taxon>Crustacea</taxon>
        <taxon>Multicrustacea</taxon>
        <taxon>Malacostraca</taxon>
        <taxon>Eumalacostraca</taxon>
        <taxon>Eucarida</taxon>
        <taxon>Euphausiacea</taxon>
        <taxon>Euphausiidae</taxon>
        <taxon>Meganyctiphanes</taxon>
    </lineage>
</organism>
<evidence type="ECO:0000256" key="1">
    <source>
        <dbReference type="ARBA" id="ARBA00004613"/>
    </source>
</evidence>
<name>A0AAV2SNE4_MEGNR</name>
<dbReference type="CDD" id="cd00190">
    <property type="entry name" value="Tryp_SPc"/>
    <property type="match status" value="1"/>
</dbReference>
<dbReference type="Proteomes" id="UP001497623">
    <property type="component" value="Unassembled WGS sequence"/>
</dbReference>
<dbReference type="GO" id="GO:0006508">
    <property type="term" value="P:proteolysis"/>
    <property type="evidence" value="ECO:0007669"/>
    <property type="project" value="UniProtKB-KW"/>
</dbReference>
<dbReference type="PROSITE" id="PS50240">
    <property type="entry name" value="TRYPSIN_DOM"/>
    <property type="match status" value="1"/>
</dbReference>
<evidence type="ECO:0000313" key="7">
    <source>
        <dbReference type="Proteomes" id="UP001497623"/>
    </source>
</evidence>
<dbReference type="InterPro" id="IPR043504">
    <property type="entry name" value="Peptidase_S1_PA_chymotrypsin"/>
</dbReference>
<evidence type="ECO:0000259" key="5">
    <source>
        <dbReference type="PROSITE" id="PS50240"/>
    </source>
</evidence>
<proteinExistence type="predicted"/>
<sequence>VNRGTRIVGGVETEVNEYPWMVALAWSSSYSSAFCGGSIIHEEYILTAAHCAAVMSGSEVVVVGEHQWSTSGESNVRETVNIAQIISNPNYNSNTMENDVALLKLSRPLTFGSDNQVAPICPPEAGNLYTNIDALVTGWGTTESGGDVSDILLEVTVPTMPNSNCQSNYAVYGSDEITDDMICAGLPEGGKDSCQGDSGGPMITQDSSFYRQIGVVSWGYGCAYPGLPGVYAR</sequence>
<dbReference type="PROSITE" id="PS00135">
    <property type="entry name" value="TRYPSIN_SER"/>
    <property type="match status" value="1"/>
</dbReference>
<dbReference type="InterPro" id="IPR009003">
    <property type="entry name" value="Peptidase_S1_PA"/>
</dbReference>
<dbReference type="Gene3D" id="2.40.10.10">
    <property type="entry name" value="Trypsin-like serine proteases"/>
    <property type="match status" value="1"/>
</dbReference>
<protein>
    <recommendedName>
        <fullName evidence="5">Peptidase S1 domain-containing protein</fullName>
    </recommendedName>
</protein>
<accession>A0AAV2SNE4</accession>
<comment type="caution">
    <text evidence="6">The sequence shown here is derived from an EMBL/GenBank/DDBJ whole genome shotgun (WGS) entry which is preliminary data.</text>
</comment>
<dbReference type="SMART" id="SM00020">
    <property type="entry name" value="Tryp_SPc"/>
    <property type="match status" value="1"/>
</dbReference>
<dbReference type="EMBL" id="CAXKWB010089207">
    <property type="protein sequence ID" value="CAL4213582.1"/>
    <property type="molecule type" value="Genomic_DNA"/>
</dbReference>
<dbReference type="PROSITE" id="PS00134">
    <property type="entry name" value="TRYPSIN_HIS"/>
    <property type="match status" value="1"/>
</dbReference>
<keyword evidence="7" id="KW-1185">Reference proteome</keyword>
<feature type="non-terminal residue" evidence="6">
    <location>
        <position position="233"/>
    </location>
</feature>
<dbReference type="GO" id="GO:0004252">
    <property type="term" value="F:serine-type endopeptidase activity"/>
    <property type="evidence" value="ECO:0007669"/>
    <property type="project" value="InterPro"/>
</dbReference>
<gene>
    <name evidence="6" type="ORF">MNOR_LOCUS38565</name>
</gene>
<reference evidence="6 7" key="1">
    <citation type="submission" date="2024-05" db="EMBL/GenBank/DDBJ databases">
        <authorList>
            <person name="Wallberg A."/>
        </authorList>
    </citation>
    <scope>NUCLEOTIDE SEQUENCE [LARGE SCALE GENOMIC DNA]</scope>
</reference>
<keyword evidence="2" id="KW-0964">Secreted</keyword>
<dbReference type="AlphaFoldDB" id="A0AAV2SNE4"/>
<dbReference type="FunFam" id="2.40.10.10:FF:000038">
    <property type="entry name" value="Serine protease"/>
    <property type="match status" value="1"/>
</dbReference>
<dbReference type="PANTHER" id="PTHR24252">
    <property type="entry name" value="ACROSIN-RELATED"/>
    <property type="match status" value="1"/>
</dbReference>
<comment type="subcellular location">
    <subcellularLocation>
        <location evidence="1">Secreted</location>
    </subcellularLocation>
</comment>
<evidence type="ECO:0000256" key="2">
    <source>
        <dbReference type="ARBA" id="ARBA00022525"/>
    </source>
</evidence>
<dbReference type="InterPro" id="IPR018114">
    <property type="entry name" value="TRYPSIN_HIS"/>
</dbReference>
<evidence type="ECO:0000256" key="3">
    <source>
        <dbReference type="ARBA" id="ARBA00023157"/>
    </source>
</evidence>
<dbReference type="PANTHER" id="PTHR24252:SF7">
    <property type="entry name" value="HYALIN"/>
    <property type="match status" value="1"/>
</dbReference>
<dbReference type="SUPFAM" id="SSF50494">
    <property type="entry name" value="Trypsin-like serine proteases"/>
    <property type="match status" value="1"/>
</dbReference>
<feature type="non-terminal residue" evidence="6">
    <location>
        <position position="1"/>
    </location>
</feature>
<keyword evidence="4" id="KW-0378">Hydrolase</keyword>
<keyword evidence="4" id="KW-0645">Protease</keyword>
<dbReference type="PRINTS" id="PR00722">
    <property type="entry name" value="CHYMOTRYPSIN"/>
</dbReference>